<dbReference type="Proteomes" id="UP000623129">
    <property type="component" value="Unassembled WGS sequence"/>
</dbReference>
<dbReference type="CDD" id="cd09629">
    <property type="entry name" value="DOMON_CIL1_like"/>
    <property type="match status" value="1"/>
</dbReference>
<dbReference type="PANTHER" id="PTHR23130">
    <property type="entry name" value="CYTOCHROME B561 AND DOMON DOMAIN-CONTAINING PROTEIN"/>
    <property type="match status" value="1"/>
</dbReference>
<evidence type="ECO:0000256" key="6">
    <source>
        <dbReference type="SAM" id="SignalP"/>
    </source>
</evidence>
<evidence type="ECO:0000259" key="7">
    <source>
        <dbReference type="PROSITE" id="PS50836"/>
    </source>
</evidence>
<evidence type="ECO:0000313" key="8">
    <source>
        <dbReference type="EMBL" id="KAF3327747.1"/>
    </source>
</evidence>
<keyword evidence="2" id="KW-0813">Transport</keyword>
<dbReference type="PROSITE" id="PS50836">
    <property type="entry name" value="DOMON"/>
    <property type="match status" value="1"/>
</dbReference>
<proteinExistence type="predicted"/>
<sequence length="264" mass="27879">MAIPLLFLLLSVSLVPTSHAATKSTCSSYKFTNNKTYTKCTDLDQFRASLHWTYNADGTLSIAYIAPPASPTGWVAWGINPTAESMIGTQALIAFRESNGSMAVKTYNISSYTSVQESPISYETSDLSSVFGSDGNIVLFATLKIGKSVEILNQVYQVGSSVTNGAPDKHALKPANLASKAELALTGTKFTSMGPAPAPAPSDGRSVAGAPGSPSTGETSSPGSSPNAAWRSGVSDMWTKLFIPWGLGYEQSNFDLMGWNLDIV</sequence>
<accession>A0A833V7N0</accession>
<dbReference type="InterPro" id="IPR005018">
    <property type="entry name" value="DOMON_domain"/>
</dbReference>
<feature type="region of interest" description="Disordered" evidence="5">
    <location>
        <begin position="192"/>
        <end position="229"/>
    </location>
</feature>
<dbReference type="GO" id="GO:0016020">
    <property type="term" value="C:membrane"/>
    <property type="evidence" value="ECO:0007669"/>
    <property type="project" value="UniProtKB-SubCell"/>
</dbReference>
<keyword evidence="3 6" id="KW-0732">Signal</keyword>
<evidence type="ECO:0000256" key="5">
    <source>
        <dbReference type="SAM" id="MobiDB-lite"/>
    </source>
</evidence>
<keyword evidence="4" id="KW-0472">Membrane</keyword>
<gene>
    <name evidence="8" type="ORF">FCM35_KLT07865</name>
</gene>
<comment type="caution">
    <text evidence="8">The sequence shown here is derived from an EMBL/GenBank/DDBJ whole genome shotgun (WGS) entry which is preliminary data.</text>
</comment>
<dbReference type="EMBL" id="SWLB01000017">
    <property type="protein sequence ID" value="KAF3327747.1"/>
    <property type="molecule type" value="Genomic_DNA"/>
</dbReference>
<evidence type="ECO:0000256" key="2">
    <source>
        <dbReference type="ARBA" id="ARBA00022448"/>
    </source>
</evidence>
<evidence type="ECO:0000313" key="9">
    <source>
        <dbReference type="Proteomes" id="UP000623129"/>
    </source>
</evidence>
<comment type="subcellular location">
    <subcellularLocation>
        <location evidence="1">Membrane</location>
    </subcellularLocation>
</comment>
<evidence type="ECO:0000256" key="1">
    <source>
        <dbReference type="ARBA" id="ARBA00004370"/>
    </source>
</evidence>
<feature type="signal peptide" evidence="6">
    <location>
        <begin position="1"/>
        <end position="20"/>
    </location>
</feature>
<protein>
    <submittedName>
        <fullName evidence="8">Auxin-induced in root cultures protein 12</fullName>
    </submittedName>
</protein>
<dbReference type="AlphaFoldDB" id="A0A833V7N0"/>
<dbReference type="Pfam" id="PF04526">
    <property type="entry name" value="DUF568"/>
    <property type="match status" value="1"/>
</dbReference>
<feature type="compositionally biased region" description="Low complexity" evidence="5">
    <location>
        <begin position="209"/>
        <end position="226"/>
    </location>
</feature>
<keyword evidence="9" id="KW-1185">Reference proteome</keyword>
<reference evidence="8" key="1">
    <citation type="submission" date="2020-01" db="EMBL/GenBank/DDBJ databases">
        <title>Genome sequence of Kobresia littledalei, the first chromosome-level genome in the family Cyperaceae.</title>
        <authorList>
            <person name="Qu G."/>
        </authorList>
    </citation>
    <scope>NUCLEOTIDE SEQUENCE</scope>
    <source>
        <strain evidence="8">C.B.Clarke</strain>
        <tissue evidence="8">Leaf</tissue>
    </source>
</reference>
<dbReference type="PANTHER" id="PTHR23130:SF157">
    <property type="entry name" value="AUXIN-INDUCED IN ROOT CULTURES PROTEIN 12"/>
    <property type="match status" value="1"/>
</dbReference>
<feature type="chain" id="PRO_5032803966" evidence="6">
    <location>
        <begin position="21"/>
        <end position="264"/>
    </location>
</feature>
<feature type="domain" description="DOMON" evidence="7">
    <location>
        <begin position="46"/>
        <end position="159"/>
    </location>
</feature>
<dbReference type="OrthoDB" id="2419613at2759"/>
<organism evidence="8 9">
    <name type="scientific">Carex littledalei</name>
    <dbReference type="NCBI Taxonomy" id="544730"/>
    <lineage>
        <taxon>Eukaryota</taxon>
        <taxon>Viridiplantae</taxon>
        <taxon>Streptophyta</taxon>
        <taxon>Embryophyta</taxon>
        <taxon>Tracheophyta</taxon>
        <taxon>Spermatophyta</taxon>
        <taxon>Magnoliopsida</taxon>
        <taxon>Liliopsida</taxon>
        <taxon>Poales</taxon>
        <taxon>Cyperaceae</taxon>
        <taxon>Cyperoideae</taxon>
        <taxon>Cariceae</taxon>
        <taxon>Carex</taxon>
        <taxon>Carex subgen. Euthyceras</taxon>
    </lineage>
</organism>
<name>A0A833V7N0_9POAL</name>
<evidence type="ECO:0000256" key="4">
    <source>
        <dbReference type="ARBA" id="ARBA00023136"/>
    </source>
</evidence>
<dbReference type="InterPro" id="IPR045265">
    <property type="entry name" value="AIR12_DOMON"/>
</dbReference>
<evidence type="ECO:0000256" key="3">
    <source>
        <dbReference type="ARBA" id="ARBA00022729"/>
    </source>
</evidence>